<name>A0ABD5Y055_9EURY</name>
<comment type="caution">
    <text evidence="1">The sequence shown here is derived from an EMBL/GenBank/DDBJ whole genome shotgun (WGS) entry which is preliminary data.</text>
</comment>
<organism evidence="1 2">
    <name type="scientific">Halosimplex aquaticum</name>
    <dbReference type="NCBI Taxonomy" id="3026162"/>
    <lineage>
        <taxon>Archaea</taxon>
        <taxon>Methanobacteriati</taxon>
        <taxon>Methanobacteriota</taxon>
        <taxon>Stenosarchaea group</taxon>
        <taxon>Halobacteria</taxon>
        <taxon>Halobacteriales</taxon>
        <taxon>Haloarculaceae</taxon>
        <taxon>Halosimplex</taxon>
    </lineage>
</organism>
<evidence type="ECO:0000313" key="2">
    <source>
        <dbReference type="Proteomes" id="UP001596432"/>
    </source>
</evidence>
<dbReference type="RefSeq" id="WP_274324314.1">
    <property type="nucleotide sequence ID" value="NZ_CP118158.1"/>
</dbReference>
<evidence type="ECO:0000313" key="1">
    <source>
        <dbReference type="EMBL" id="MFC7138700.1"/>
    </source>
</evidence>
<dbReference type="AlphaFoldDB" id="A0ABD5Y055"/>
<gene>
    <name evidence="1" type="ORF">ACFQMA_02470</name>
</gene>
<sequence>MKRTLTAVGPALLVPAAWAVVLAAVVGLATRDALLSPSPR</sequence>
<protein>
    <submittedName>
        <fullName evidence="1">Uncharacterized protein</fullName>
    </submittedName>
</protein>
<dbReference type="Proteomes" id="UP001596432">
    <property type="component" value="Unassembled WGS sequence"/>
</dbReference>
<accession>A0ABD5Y055</accession>
<keyword evidence="2" id="KW-1185">Reference proteome</keyword>
<reference evidence="1 2" key="1">
    <citation type="journal article" date="2019" name="Int. J. Syst. Evol. Microbiol.">
        <title>The Global Catalogue of Microorganisms (GCM) 10K type strain sequencing project: providing services to taxonomists for standard genome sequencing and annotation.</title>
        <authorList>
            <consortium name="The Broad Institute Genomics Platform"/>
            <consortium name="The Broad Institute Genome Sequencing Center for Infectious Disease"/>
            <person name="Wu L."/>
            <person name="Ma J."/>
        </authorList>
    </citation>
    <scope>NUCLEOTIDE SEQUENCE [LARGE SCALE GENOMIC DNA]</scope>
    <source>
        <strain evidence="1 2">XZYJT29</strain>
    </source>
</reference>
<dbReference type="GeneID" id="78818941"/>
<proteinExistence type="predicted"/>
<dbReference type="EMBL" id="JBHTAS010000001">
    <property type="protein sequence ID" value="MFC7138700.1"/>
    <property type="molecule type" value="Genomic_DNA"/>
</dbReference>